<feature type="transmembrane region" description="Helical" evidence="9">
    <location>
        <begin position="1248"/>
        <end position="1270"/>
    </location>
</feature>
<name>A0A1Y1HUY1_KLENI</name>
<protein>
    <submittedName>
        <fullName evidence="11">Ca2+-modulated nonselective cation channel polycystin</fullName>
    </submittedName>
</protein>
<gene>
    <name evidence="11" type="ORF">KFL_000350140</name>
</gene>
<dbReference type="SMART" id="SM00004">
    <property type="entry name" value="NL"/>
    <property type="match status" value="1"/>
</dbReference>
<evidence type="ECO:0000256" key="1">
    <source>
        <dbReference type="ARBA" id="ARBA00004141"/>
    </source>
</evidence>
<evidence type="ECO:0000259" key="10">
    <source>
        <dbReference type="SMART" id="SM00004"/>
    </source>
</evidence>
<evidence type="ECO:0000256" key="7">
    <source>
        <dbReference type="ARBA" id="ARBA00023180"/>
    </source>
</evidence>
<dbReference type="Gene3D" id="1.10.287.70">
    <property type="match status" value="1"/>
</dbReference>
<dbReference type="PANTHER" id="PTHR10877:SF183">
    <property type="entry name" value="AT14535P-RELATED"/>
    <property type="match status" value="1"/>
</dbReference>
<dbReference type="GO" id="GO:0016020">
    <property type="term" value="C:membrane"/>
    <property type="evidence" value="ECO:0007669"/>
    <property type="project" value="UniProtKB-SubCell"/>
</dbReference>
<feature type="transmembrane region" description="Helical" evidence="9">
    <location>
        <begin position="1065"/>
        <end position="1091"/>
    </location>
</feature>
<keyword evidence="2 9" id="KW-0812">Transmembrane</keyword>
<dbReference type="STRING" id="105231.A0A1Y1HUY1"/>
<feature type="domain" description="LNR" evidence="10">
    <location>
        <begin position="735"/>
        <end position="775"/>
    </location>
</feature>
<feature type="transmembrane region" description="Helical" evidence="9">
    <location>
        <begin position="1182"/>
        <end position="1204"/>
    </location>
</feature>
<comment type="subcellular location">
    <subcellularLocation>
        <location evidence="1">Membrane</location>
        <topology evidence="1">Multi-pass membrane protein</topology>
    </subcellularLocation>
</comment>
<keyword evidence="7" id="KW-0325">Glycoprotein</keyword>
<organism evidence="11 12">
    <name type="scientific">Klebsormidium nitens</name>
    <name type="common">Green alga</name>
    <name type="synonym">Ulothrix nitens</name>
    <dbReference type="NCBI Taxonomy" id="105231"/>
    <lineage>
        <taxon>Eukaryota</taxon>
        <taxon>Viridiplantae</taxon>
        <taxon>Streptophyta</taxon>
        <taxon>Klebsormidiophyceae</taxon>
        <taxon>Klebsormidiales</taxon>
        <taxon>Klebsormidiaceae</taxon>
        <taxon>Klebsormidium</taxon>
    </lineage>
</organism>
<keyword evidence="4 9" id="KW-1133">Transmembrane helix</keyword>
<dbReference type="InterPro" id="IPR013122">
    <property type="entry name" value="PKD1_2_channel"/>
</dbReference>
<reference evidence="11 12" key="1">
    <citation type="journal article" date="2014" name="Nat. Commun.">
        <title>Klebsormidium flaccidum genome reveals primary factors for plant terrestrial adaptation.</title>
        <authorList>
            <person name="Hori K."/>
            <person name="Maruyama F."/>
            <person name="Fujisawa T."/>
            <person name="Togashi T."/>
            <person name="Yamamoto N."/>
            <person name="Seo M."/>
            <person name="Sato S."/>
            <person name="Yamada T."/>
            <person name="Mori H."/>
            <person name="Tajima N."/>
            <person name="Moriyama T."/>
            <person name="Ikeuchi M."/>
            <person name="Watanabe M."/>
            <person name="Wada H."/>
            <person name="Kobayashi K."/>
            <person name="Saito M."/>
            <person name="Masuda T."/>
            <person name="Sasaki-Sekimoto Y."/>
            <person name="Mashiguchi K."/>
            <person name="Awai K."/>
            <person name="Shimojima M."/>
            <person name="Masuda S."/>
            <person name="Iwai M."/>
            <person name="Nobusawa T."/>
            <person name="Narise T."/>
            <person name="Kondo S."/>
            <person name="Saito H."/>
            <person name="Sato R."/>
            <person name="Murakawa M."/>
            <person name="Ihara Y."/>
            <person name="Oshima-Yamada Y."/>
            <person name="Ohtaka K."/>
            <person name="Satoh M."/>
            <person name="Sonobe K."/>
            <person name="Ishii M."/>
            <person name="Ohtani R."/>
            <person name="Kanamori-Sato M."/>
            <person name="Honoki R."/>
            <person name="Miyazaki D."/>
            <person name="Mochizuki H."/>
            <person name="Umetsu J."/>
            <person name="Higashi K."/>
            <person name="Shibata D."/>
            <person name="Kamiya Y."/>
            <person name="Sato N."/>
            <person name="Nakamura Y."/>
            <person name="Tabata S."/>
            <person name="Ida S."/>
            <person name="Kurokawa K."/>
            <person name="Ohta H."/>
        </authorList>
    </citation>
    <scope>NUCLEOTIDE SEQUENCE [LARGE SCALE GENOMIC DNA]</scope>
    <source>
        <strain evidence="11 12">NIES-2285</strain>
    </source>
</reference>
<keyword evidence="5 9" id="KW-0472">Membrane</keyword>
<feature type="region of interest" description="Disordered" evidence="8">
    <location>
        <begin position="1458"/>
        <end position="1480"/>
    </location>
</feature>
<dbReference type="Proteomes" id="UP000054558">
    <property type="component" value="Unassembled WGS sequence"/>
</dbReference>
<evidence type="ECO:0000256" key="2">
    <source>
        <dbReference type="ARBA" id="ARBA00022692"/>
    </source>
</evidence>
<dbReference type="Pfam" id="PF00066">
    <property type="entry name" value="Notch"/>
    <property type="match status" value="1"/>
</dbReference>
<feature type="transmembrane region" description="Helical" evidence="9">
    <location>
        <begin position="1210"/>
        <end position="1227"/>
    </location>
</feature>
<dbReference type="Pfam" id="PF08016">
    <property type="entry name" value="PKD_channel"/>
    <property type="match status" value="1"/>
</dbReference>
<keyword evidence="12" id="KW-1185">Reference proteome</keyword>
<evidence type="ECO:0000256" key="9">
    <source>
        <dbReference type="SAM" id="Phobius"/>
    </source>
</evidence>
<dbReference type="OrthoDB" id="2017723at2759"/>
<dbReference type="PANTHER" id="PTHR10877">
    <property type="entry name" value="POLYCYSTIN FAMILY MEMBER"/>
    <property type="match status" value="1"/>
</dbReference>
<proteinExistence type="predicted"/>
<feature type="transmembrane region" description="Helical" evidence="9">
    <location>
        <begin position="95"/>
        <end position="116"/>
    </location>
</feature>
<evidence type="ECO:0000313" key="12">
    <source>
        <dbReference type="Proteomes" id="UP000054558"/>
    </source>
</evidence>
<keyword evidence="6" id="KW-1015">Disulfide bond</keyword>
<feature type="transmembrane region" description="Helical" evidence="9">
    <location>
        <begin position="1024"/>
        <end position="1045"/>
    </location>
</feature>
<accession>A0A1Y1HUY1</accession>
<evidence type="ECO:0000256" key="3">
    <source>
        <dbReference type="ARBA" id="ARBA00022737"/>
    </source>
</evidence>
<keyword evidence="3" id="KW-0677">Repeat</keyword>
<feature type="region of interest" description="Disordered" evidence="8">
    <location>
        <begin position="14"/>
        <end position="45"/>
    </location>
</feature>
<evidence type="ECO:0000256" key="4">
    <source>
        <dbReference type="ARBA" id="ARBA00022989"/>
    </source>
</evidence>
<feature type="transmembrane region" description="Helical" evidence="9">
    <location>
        <begin position="1141"/>
        <end position="1162"/>
    </location>
</feature>
<evidence type="ECO:0000313" key="11">
    <source>
        <dbReference type="EMBL" id="GAQ79658.1"/>
    </source>
</evidence>
<dbReference type="InterPro" id="IPR000800">
    <property type="entry name" value="Notch_dom"/>
</dbReference>
<evidence type="ECO:0000256" key="8">
    <source>
        <dbReference type="SAM" id="MobiDB-lite"/>
    </source>
</evidence>
<dbReference type="InterPro" id="IPR051223">
    <property type="entry name" value="Polycystin"/>
</dbReference>
<feature type="compositionally biased region" description="Acidic residues" evidence="8">
    <location>
        <begin position="1468"/>
        <end position="1480"/>
    </location>
</feature>
<evidence type="ECO:0000256" key="6">
    <source>
        <dbReference type="ARBA" id="ARBA00023157"/>
    </source>
</evidence>
<dbReference type="EMBL" id="DF236984">
    <property type="protein sequence ID" value="GAQ79658.1"/>
    <property type="molecule type" value="Genomic_DNA"/>
</dbReference>
<evidence type="ECO:0000256" key="5">
    <source>
        <dbReference type="ARBA" id="ARBA00023136"/>
    </source>
</evidence>
<sequence length="1480" mass="162400">MAVQIILNKRRKAKEAEELGKKPQKVAFNNPAFQPSQAKAKERKQKARFADAPDGATYGKVGLEDGMSVVNEHDRTVVRRLYETVKETKSRKTDYCNLFAFLIFTALYCTVLYLQFNVAELYKLVTSQQALLPGDGGDRVTTFGNANDVYDYINNTFIQTVWADPICGDGVCDRPVEFSGFGRFGCSIDCGDMDTEDVSFQFTTTFGSPDDLAISDWNVCEIEPDRLCWFETNQPFQAQTGFFETTLALPNGTWELRITAPNGGVSGAATISVSGASTEKYVQETLTRFGSCVPEDQSALTLCRRQCAVNAKCIVDACSSIPAERLTDVLVDCFTLCNSNFTSMQPYTNLNCVQVGQLANSSDDTVSFLATTGRKCILNPAYLAANPSQAASLARGTPAPTGGQLNTSGLTVTAVPPGRRRLSQLADNPYLPANGNATTLYWNQFGTTDQQRYSNLATAIARSIDTWTADSCITKYTISSSRQGPRMLGFFCAYFGGPATFPGCGILDPTTNTTLDSSNPAALQAFLARRYGPGNTGNYSISAQEQDTFIAILLNALDSVIATGLSESNYLATEDLLHATDTAVVVDPGNNCNRPNVALEWKLNVHYSTNVSVGDSIQFIWADDLPHALRGEGLDDLQDVFRGVGANRRFVARGTVCTPQNIGDLENGSFTGDPTPCVLGRTRGGNSDAGGTFTSTTLFRNPGIYAYRDAKYGNLMTGTVYVSRGSGTAPSSATLPQEDLECSPGCPIRLLNNGRCDASFNCLTSECSFDGGDCSCPDPANIISSANTVSINSDAFCQCPAGQTKGPNAACCQAEFIGVNKKYPFNVIIQSSSEGVGAIANYDRERFATNHNRVLGGLLIHQTRYRGSPCTSKRFLNLFQSCGSGTSTEPYGVDPVFVPASPLYNIDVQPRVSQFYAPDEQNLRGTPRGFFPAEVAGLSSGFPIVIDVDLDQGGASDRLQYLVDGLFLDNATETLTLRLPTYNGFDNMFIFFELRMAFLTAGKISIKQSTFAIDLQAYLTPKSYARAALEILLTFGILFATYSEIKDMVAIKRKTGSFLRHFNSFWNYIDAISIALLLTALVMRIIFIFGLTPGFKAQVSYDIYEDLNAEARFFQLKTDGSELGDFAYMLNRLKALTTYRAAYISINGINIFFMILRLLKLLDFQPRMGVLTRTLAEAGPDLLNFFVLWGLIFIGYSFMGHIIVGSSVEYFRTLGFSMATCFAIILGDTQAQSNFLALDGWQFWASQLFFWSFNIFMVMVVMNFLVAIAVDAFADVKERTETAPTIVEEVVEFGKYEIERPFKRQLSDAKVMKQLKAWGAKKRKVVEDGNRSKGSDFESTGEDGELSERLVLTLDGRQLDLDALQEIFERRRMEADDVGSHDPQRLARQILAMYGKHVTERASKSKKPVKKNKELHEVKSGMSKMERRLIDSEARIEGMCTTVIGALVKSGMLSETDLYNAEAQGSPEDMDGDDDTGTED</sequence>